<keyword evidence="3" id="KW-1185">Reference proteome</keyword>
<proteinExistence type="predicted"/>
<dbReference type="AlphaFoldDB" id="A0A8X6QFN5"/>
<comment type="caution">
    <text evidence="2">The sequence shown here is derived from an EMBL/GenBank/DDBJ whole genome shotgun (WGS) entry which is preliminary data.</text>
</comment>
<dbReference type="Proteomes" id="UP000887013">
    <property type="component" value="Unassembled WGS sequence"/>
</dbReference>
<evidence type="ECO:0000256" key="1">
    <source>
        <dbReference type="SAM" id="MobiDB-lite"/>
    </source>
</evidence>
<sequence length="108" mass="12058">MVAIKTIKKSEKKPNIHTSAPSLNFGRNAPPFAPARRQTLRRVALALQTYQPPIGRSVTAPAPYKARARCQSLSKKVSVFCRFYLQQTISTVSSVERRTTLDTAFFCS</sequence>
<feature type="region of interest" description="Disordered" evidence="1">
    <location>
        <begin position="1"/>
        <end position="31"/>
    </location>
</feature>
<gene>
    <name evidence="2" type="ORF">NPIL_175461</name>
</gene>
<name>A0A8X6QFN5_NEPPI</name>
<evidence type="ECO:0000313" key="2">
    <source>
        <dbReference type="EMBL" id="GFU22558.1"/>
    </source>
</evidence>
<reference evidence="2" key="1">
    <citation type="submission" date="2020-08" db="EMBL/GenBank/DDBJ databases">
        <title>Multicomponent nature underlies the extraordinary mechanical properties of spider dragline silk.</title>
        <authorList>
            <person name="Kono N."/>
            <person name="Nakamura H."/>
            <person name="Mori M."/>
            <person name="Yoshida Y."/>
            <person name="Ohtoshi R."/>
            <person name="Malay A.D."/>
            <person name="Moran D.A.P."/>
            <person name="Tomita M."/>
            <person name="Numata K."/>
            <person name="Arakawa K."/>
        </authorList>
    </citation>
    <scope>NUCLEOTIDE SEQUENCE</scope>
</reference>
<organism evidence="2 3">
    <name type="scientific">Nephila pilipes</name>
    <name type="common">Giant wood spider</name>
    <name type="synonym">Nephila maculata</name>
    <dbReference type="NCBI Taxonomy" id="299642"/>
    <lineage>
        <taxon>Eukaryota</taxon>
        <taxon>Metazoa</taxon>
        <taxon>Ecdysozoa</taxon>
        <taxon>Arthropoda</taxon>
        <taxon>Chelicerata</taxon>
        <taxon>Arachnida</taxon>
        <taxon>Araneae</taxon>
        <taxon>Araneomorphae</taxon>
        <taxon>Entelegynae</taxon>
        <taxon>Araneoidea</taxon>
        <taxon>Nephilidae</taxon>
        <taxon>Nephila</taxon>
    </lineage>
</organism>
<evidence type="ECO:0000313" key="3">
    <source>
        <dbReference type="Proteomes" id="UP000887013"/>
    </source>
</evidence>
<dbReference type="EMBL" id="BMAW01081025">
    <property type="protein sequence ID" value="GFU22558.1"/>
    <property type="molecule type" value="Genomic_DNA"/>
</dbReference>
<accession>A0A8X6QFN5</accession>
<protein>
    <submittedName>
        <fullName evidence="2">Uncharacterized protein</fullName>
    </submittedName>
</protein>